<dbReference type="EMBL" id="CP059265">
    <property type="protein sequence ID" value="QLQ33677.1"/>
    <property type="molecule type" value="Genomic_DNA"/>
</dbReference>
<dbReference type="AlphaFoldDB" id="A0A7L6AXJ0"/>
<dbReference type="Proteomes" id="UP000510621">
    <property type="component" value="Chromosome"/>
</dbReference>
<accession>A0A7L6AXJ0</accession>
<evidence type="ECO:0000313" key="3">
    <source>
        <dbReference type="Proteomes" id="UP000510621"/>
    </source>
</evidence>
<protein>
    <submittedName>
        <fullName evidence="2">Uncharacterized protein</fullName>
    </submittedName>
</protein>
<sequence length="96" mass="10512">MKGILLRPALIAIPASLVWSIGMPLVWGHGYPAFGTMLNLQATLIFAVIVFSLMVLVEHFLDIAIDSQKNRVLPGFFALTLLIRSSFTRQLATPCG</sequence>
<evidence type="ECO:0000313" key="2">
    <source>
        <dbReference type="EMBL" id="QLQ33677.1"/>
    </source>
</evidence>
<keyword evidence="1" id="KW-0472">Membrane</keyword>
<name>A0A7L6AXJ0_9GAMM</name>
<organism evidence="2 3">
    <name type="scientific">Candidatus Thiothrix singaporensis</name>
    <dbReference type="NCBI Taxonomy" id="2799669"/>
    <lineage>
        <taxon>Bacteria</taxon>
        <taxon>Pseudomonadati</taxon>
        <taxon>Pseudomonadota</taxon>
        <taxon>Gammaproteobacteria</taxon>
        <taxon>Thiotrichales</taxon>
        <taxon>Thiotrichaceae</taxon>
        <taxon>Thiothrix</taxon>
    </lineage>
</organism>
<proteinExistence type="predicted"/>
<gene>
    <name evidence="2" type="ORF">HZT40_21030</name>
</gene>
<keyword evidence="3" id="KW-1185">Reference proteome</keyword>
<dbReference type="KEGG" id="this:HZT40_21030"/>
<reference evidence="2" key="1">
    <citation type="submission" date="2020-06" db="EMBL/GenBank/DDBJ databases">
        <title>Analysis procedures for assessing recovery of high quality, complete, closed genomes from Nanopore long read metagenome sequencing.</title>
        <authorList>
            <person name="Bessarab I."/>
            <person name="Arumugam K."/>
            <person name="Haryono M."/>
            <person name="Liu X."/>
            <person name="Roy S."/>
            <person name="Zuniga-Montanez R.E."/>
            <person name="Qiu G."/>
            <person name="Drautz-Moses D.I."/>
            <person name="Law Y.Y."/>
            <person name="Wuertz S."/>
            <person name="Lauro F.M."/>
            <person name="Huson D.H."/>
            <person name="Williams R.B."/>
        </authorList>
    </citation>
    <scope>NUCLEOTIDE SEQUENCE [LARGE SCALE GENOMIC DNA]</scope>
    <source>
        <strain evidence="2">SSD2</strain>
    </source>
</reference>
<keyword evidence="1" id="KW-0812">Transmembrane</keyword>
<evidence type="ECO:0000256" key="1">
    <source>
        <dbReference type="SAM" id="Phobius"/>
    </source>
</evidence>
<keyword evidence="1" id="KW-1133">Transmembrane helix</keyword>
<feature type="transmembrane region" description="Helical" evidence="1">
    <location>
        <begin position="38"/>
        <end position="61"/>
    </location>
</feature>